<gene>
    <name evidence="1" type="ORF">E4L96_10285</name>
</gene>
<keyword evidence="2" id="KW-1185">Reference proteome</keyword>
<accession>A0A4Y9SD54</accession>
<evidence type="ECO:0000313" key="2">
    <source>
        <dbReference type="Proteomes" id="UP000298438"/>
    </source>
</evidence>
<proteinExistence type="predicted"/>
<reference evidence="1 2" key="1">
    <citation type="submission" date="2019-03" db="EMBL/GenBank/DDBJ databases">
        <title>Draft Genome Sequence of Massilia arenosa sp. nov., a Novel Massilia Species Isolated from a Sandy-loam Maize Soil.</title>
        <authorList>
            <person name="Raths R."/>
            <person name="Peta V."/>
            <person name="Bucking H."/>
        </authorList>
    </citation>
    <scope>NUCLEOTIDE SEQUENCE [LARGE SCALE GENOMIC DNA]</scope>
    <source>
        <strain evidence="1 2">MC02</strain>
    </source>
</reference>
<sequence length="132" mass="14558">MTQEAVPRFRPRPWIELLTPQDVEAWIEEHNACMQEMISPKETGVGICFTLGPGGNVYMQTLDDAVVLDVDEEAEWIAPLIVAATGAEPPKGRIWVLPADRLVQLILGLSTLVASTVLVTGHKFGVRARAYY</sequence>
<organism evidence="1 2">
    <name type="scientific">Zemynaea arenosa</name>
    <dbReference type="NCBI Taxonomy" id="2561931"/>
    <lineage>
        <taxon>Bacteria</taxon>
        <taxon>Pseudomonadati</taxon>
        <taxon>Pseudomonadota</taxon>
        <taxon>Betaproteobacteria</taxon>
        <taxon>Burkholderiales</taxon>
        <taxon>Oxalobacteraceae</taxon>
        <taxon>Telluria group</taxon>
        <taxon>Zemynaea</taxon>
    </lineage>
</organism>
<dbReference type="AlphaFoldDB" id="A0A4Y9SD54"/>
<dbReference type="EMBL" id="SPVF01000130">
    <property type="protein sequence ID" value="TFW20545.1"/>
    <property type="molecule type" value="Genomic_DNA"/>
</dbReference>
<comment type="caution">
    <text evidence="1">The sequence shown here is derived from an EMBL/GenBank/DDBJ whole genome shotgun (WGS) entry which is preliminary data.</text>
</comment>
<name>A0A4Y9SD54_9BURK</name>
<protein>
    <submittedName>
        <fullName evidence="1">Uncharacterized protein</fullName>
    </submittedName>
</protein>
<dbReference type="OrthoDB" id="8703557at2"/>
<dbReference type="Proteomes" id="UP000298438">
    <property type="component" value="Unassembled WGS sequence"/>
</dbReference>
<evidence type="ECO:0000313" key="1">
    <source>
        <dbReference type="EMBL" id="TFW20545.1"/>
    </source>
</evidence>